<evidence type="ECO:0000313" key="3">
    <source>
        <dbReference type="EMBL" id="NHB77505.1"/>
    </source>
</evidence>
<dbReference type="InterPro" id="IPR017927">
    <property type="entry name" value="FAD-bd_FR_type"/>
</dbReference>
<proteinExistence type="inferred from homology"/>
<comment type="caution">
    <text evidence="3">The sequence shown here is derived from an EMBL/GenBank/DDBJ whole genome shotgun (WGS) entry which is preliminary data.</text>
</comment>
<evidence type="ECO:0000259" key="2">
    <source>
        <dbReference type="PROSITE" id="PS51384"/>
    </source>
</evidence>
<dbReference type="RefSeq" id="WP_166403523.1">
    <property type="nucleotide sequence ID" value="NZ_JAANHS010000008.1"/>
</dbReference>
<dbReference type="PANTHER" id="PTHR30157:SF0">
    <property type="entry name" value="NADPH-DEPENDENT FERRIC-CHELATE REDUCTASE"/>
    <property type="match status" value="1"/>
</dbReference>
<keyword evidence="4" id="KW-1185">Reference proteome</keyword>
<accession>A0ABX0G9E5</accession>
<organism evidence="3 4">
    <name type="scientific">Rhodobacter calidifons</name>
    <dbReference type="NCBI Taxonomy" id="2715277"/>
    <lineage>
        <taxon>Bacteria</taxon>
        <taxon>Pseudomonadati</taxon>
        <taxon>Pseudomonadota</taxon>
        <taxon>Alphaproteobacteria</taxon>
        <taxon>Rhodobacterales</taxon>
        <taxon>Rhodobacter group</taxon>
        <taxon>Rhodobacter</taxon>
    </lineage>
</organism>
<sequence length="350" mass="36876">MIESHALATLPDAAAAFAALRAHLIEKGVRPTQDSDGTFSLDFQGNSLCMTLEGAAVSFALRATSENALYFLREAVAEHLAEIAPRAARSLVWTGAGPVAAARPPNFRELAVEARAVPMPGLIRLWLRGEGLAALADEGLHVKLMLPADRSIAPVWPAVAANGRTLWPRGAQRLHVRYFTIAALDPDGGRIAIDVADHPGGAVSDWARAAQPGDRIGVMGPGGGRPPVTPGPILMVADATGLPAAARILAARGPATTGWLVAEGEAASLAAYLPKTETDILALPPGRFAAEAVVLAADLLTRQPAHVWLGAEHALALALRPLCSTMPPDRTEIVTYWRRGKRGDARRHDD</sequence>
<dbReference type="InterPro" id="IPR014543">
    <property type="entry name" value="UCP028291"/>
</dbReference>
<dbReference type="Gene3D" id="2.40.30.10">
    <property type="entry name" value="Translation factors"/>
    <property type="match status" value="1"/>
</dbReference>
<dbReference type="InterPro" id="IPR039374">
    <property type="entry name" value="SIP_fam"/>
</dbReference>
<name>A0ABX0G9E5_9RHOB</name>
<comment type="similarity">
    <text evidence="1">Belongs to the SIP oxidoreductase family.</text>
</comment>
<dbReference type="Pfam" id="PF08021">
    <property type="entry name" value="FAD_binding_9"/>
    <property type="match status" value="1"/>
</dbReference>
<evidence type="ECO:0000256" key="1">
    <source>
        <dbReference type="ARBA" id="ARBA00035644"/>
    </source>
</evidence>
<dbReference type="Proteomes" id="UP001515660">
    <property type="component" value="Unassembled WGS sequence"/>
</dbReference>
<dbReference type="InterPro" id="IPR017938">
    <property type="entry name" value="Riboflavin_synthase-like_b-brl"/>
</dbReference>
<feature type="domain" description="FAD-binding FR-type" evidence="2">
    <location>
        <begin position="102"/>
        <end position="228"/>
    </location>
</feature>
<dbReference type="InterPro" id="IPR039261">
    <property type="entry name" value="FNR_nucleotide-bd"/>
</dbReference>
<dbReference type="Pfam" id="PF04954">
    <property type="entry name" value="SIP"/>
    <property type="match status" value="1"/>
</dbReference>
<dbReference type="Gene3D" id="3.30.310.50">
    <property type="entry name" value="Alpha-D-phosphohexomutase, C-terminal domain"/>
    <property type="match status" value="1"/>
</dbReference>
<reference evidence="3 4" key="1">
    <citation type="journal article" date="2022" name="Microorganisms">
        <title>Genome Sequence and Characterization of a Xanthorhodopsin-Containing, Aerobic Anoxygenic Phototrophic Rhodobacter Species, Isolated from Mesophilic Conditions at Yellowstone National Park.</title>
        <authorList>
            <person name="Kyndt J.A."/>
            <person name="Robertson S."/>
            <person name="Shoffstall I.B."/>
            <person name="Ramaley R.F."/>
            <person name="Meyer T.E."/>
        </authorList>
    </citation>
    <scope>NUCLEOTIDE SEQUENCE [LARGE SCALE GENOMIC DNA]</scope>
    <source>
        <strain evidence="3 4">M37P</strain>
    </source>
</reference>
<dbReference type="InterPro" id="IPR007037">
    <property type="entry name" value="SIP_rossman_dom"/>
</dbReference>
<dbReference type="PANTHER" id="PTHR30157">
    <property type="entry name" value="FERRIC REDUCTASE, NADPH-DEPENDENT"/>
    <property type="match status" value="1"/>
</dbReference>
<dbReference type="CDD" id="cd06193">
    <property type="entry name" value="siderophore_interacting"/>
    <property type="match status" value="1"/>
</dbReference>
<protein>
    <submittedName>
        <fullName evidence="3">Siderophore-interacting protein</fullName>
    </submittedName>
</protein>
<evidence type="ECO:0000313" key="4">
    <source>
        <dbReference type="Proteomes" id="UP001515660"/>
    </source>
</evidence>
<dbReference type="EMBL" id="JAANHS010000008">
    <property type="protein sequence ID" value="NHB77505.1"/>
    <property type="molecule type" value="Genomic_DNA"/>
</dbReference>
<gene>
    <name evidence="3" type="ORF">G8O29_12235</name>
</gene>
<dbReference type="Pfam" id="PF09981">
    <property type="entry name" value="DUF2218"/>
    <property type="match status" value="1"/>
</dbReference>
<dbReference type="SUPFAM" id="SSF63380">
    <property type="entry name" value="Riboflavin synthase domain-like"/>
    <property type="match status" value="1"/>
</dbReference>
<dbReference type="Gene3D" id="3.40.50.80">
    <property type="entry name" value="Nucleotide-binding domain of ferredoxin-NADP reductase (FNR) module"/>
    <property type="match status" value="1"/>
</dbReference>
<dbReference type="InterPro" id="IPR013113">
    <property type="entry name" value="SIP_FAD-bd"/>
</dbReference>
<dbReference type="PROSITE" id="PS51384">
    <property type="entry name" value="FAD_FR"/>
    <property type="match status" value="1"/>
</dbReference>